<keyword evidence="2" id="KW-1185">Reference proteome</keyword>
<dbReference type="EMBL" id="CACVBM020001557">
    <property type="protein sequence ID" value="CAA7053993.1"/>
    <property type="molecule type" value="Genomic_DNA"/>
</dbReference>
<name>A0A6D2KPS8_9BRAS</name>
<organism evidence="1 2">
    <name type="scientific">Microthlaspi erraticum</name>
    <dbReference type="NCBI Taxonomy" id="1685480"/>
    <lineage>
        <taxon>Eukaryota</taxon>
        <taxon>Viridiplantae</taxon>
        <taxon>Streptophyta</taxon>
        <taxon>Embryophyta</taxon>
        <taxon>Tracheophyta</taxon>
        <taxon>Spermatophyta</taxon>
        <taxon>Magnoliopsida</taxon>
        <taxon>eudicotyledons</taxon>
        <taxon>Gunneridae</taxon>
        <taxon>Pentapetalae</taxon>
        <taxon>rosids</taxon>
        <taxon>malvids</taxon>
        <taxon>Brassicales</taxon>
        <taxon>Brassicaceae</taxon>
        <taxon>Coluteocarpeae</taxon>
        <taxon>Microthlaspi</taxon>
    </lineage>
</organism>
<gene>
    <name evidence="1" type="ORF">MERR_LOCUS41229</name>
</gene>
<sequence>MQLKTFKPFEVSWIWLYGDPNRAAWEIRKLRSDLNQAFHNEEVFWKLKSRNKWLQVGDRNTAYFHGVTKARKPRTCIKRVVDEAGIVHTKDEAIAKVAEEYFQQMFTASETLDIDDVIPVMDQRVTEAMNAILLRPVTDMEIKLFYLLDQTKLPVTMDSQLLFIKDFGTKYDRISTSW</sequence>
<dbReference type="OrthoDB" id="1743228at2759"/>
<dbReference type="Proteomes" id="UP000467841">
    <property type="component" value="Unassembled WGS sequence"/>
</dbReference>
<reference evidence="1" key="1">
    <citation type="submission" date="2020-01" db="EMBL/GenBank/DDBJ databases">
        <authorList>
            <person name="Mishra B."/>
        </authorList>
    </citation>
    <scope>NUCLEOTIDE SEQUENCE [LARGE SCALE GENOMIC DNA]</scope>
</reference>
<accession>A0A6D2KPS8</accession>
<proteinExistence type="predicted"/>
<evidence type="ECO:0000313" key="2">
    <source>
        <dbReference type="Proteomes" id="UP000467841"/>
    </source>
</evidence>
<evidence type="ECO:0000313" key="1">
    <source>
        <dbReference type="EMBL" id="CAA7053993.1"/>
    </source>
</evidence>
<protein>
    <submittedName>
        <fullName evidence="1">Uncharacterized protein</fullName>
    </submittedName>
</protein>
<comment type="caution">
    <text evidence="1">The sequence shown here is derived from an EMBL/GenBank/DDBJ whole genome shotgun (WGS) entry which is preliminary data.</text>
</comment>
<dbReference type="AlphaFoldDB" id="A0A6D2KPS8"/>